<evidence type="ECO:0000313" key="2">
    <source>
        <dbReference type="EMBL" id="VDM18418.1"/>
    </source>
</evidence>
<name>A0A0R3WLS8_HYDTA</name>
<feature type="region of interest" description="Disordered" evidence="1">
    <location>
        <begin position="414"/>
        <end position="453"/>
    </location>
</feature>
<dbReference type="WBParaSite" id="TTAC_0000171601-mRNA-1">
    <property type="protein sequence ID" value="TTAC_0000171601-mRNA-1"/>
    <property type="gene ID" value="TTAC_0000171601"/>
</dbReference>
<keyword evidence="3" id="KW-1185">Reference proteome</keyword>
<protein>
    <submittedName>
        <fullName evidence="4">HDAC_interact domain-containing protein</fullName>
    </submittedName>
</protein>
<accession>A0A0R3WLS8</accession>
<evidence type="ECO:0000256" key="1">
    <source>
        <dbReference type="SAM" id="MobiDB-lite"/>
    </source>
</evidence>
<dbReference type="EMBL" id="UYWX01000456">
    <property type="protein sequence ID" value="VDM18418.1"/>
    <property type="molecule type" value="Genomic_DNA"/>
</dbReference>
<dbReference type="Proteomes" id="UP000274429">
    <property type="component" value="Unassembled WGS sequence"/>
</dbReference>
<dbReference type="STRING" id="6205.A0A0R3WLS8"/>
<dbReference type="InterPro" id="IPR021900">
    <property type="entry name" value="DUF3512"/>
</dbReference>
<dbReference type="AlphaFoldDB" id="A0A0R3WLS8"/>
<reference evidence="2 3" key="2">
    <citation type="submission" date="2018-11" db="EMBL/GenBank/DDBJ databases">
        <authorList>
            <consortium name="Pathogen Informatics"/>
        </authorList>
    </citation>
    <scope>NUCLEOTIDE SEQUENCE [LARGE SCALE GENOMIC DNA]</scope>
</reference>
<reference evidence="4" key="1">
    <citation type="submission" date="2017-02" db="UniProtKB">
        <authorList>
            <consortium name="WormBaseParasite"/>
        </authorList>
    </citation>
    <scope>IDENTIFICATION</scope>
</reference>
<dbReference type="OrthoDB" id="21648at2759"/>
<sequence length="549" mass="60959">MEGDFVSNSKSVTTRNITLESLLDAQFPKDASEGDVNKRKLSDSGNFIVHPVPPNKRPRGQTYRAKDACLELIAILLQQDVNGFFHFAPKMVLPMVDLFMVEFHIRLLPNFYCYFLFKALNLLLQAKNCKSPTSLSLRVLERFVHTNRIKNINHLREYVEELFAAYQRSDSLTSASAPLEGGAAVVAEAARLSVLARRWFESIGEDSDLMHEPLYGPVASNDANEVTALGLLNPDNRGLVSSTERVRTIGEEVGQLSFGTHLSQNGGYREDRRNRVIPYTYLNYGPYASFGPTFDSGASNCSPEANQLLLSTSWLPARMLYSLEVREDVDTSESGEKDCPWSRLRCVAEAEDDMELQTALTDCVAEWKEAHEASRILEAIIPPVICGDHPDGDFKLYLANAITRDLPEVCEITDVESSTPEPPKTASRQAPSESVPEKPDEAKVEEGGDEANEGLLEESSRLLRDLYNAQQRRLGDFSSAALAEERSLRACGREVRTATQLANKLVNLVSRLTRGPGDILTSRVPVRQALGIDPEAPVLTPSETRDLLR</sequence>
<organism evidence="4">
    <name type="scientific">Hydatigena taeniaeformis</name>
    <name type="common">Feline tapeworm</name>
    <name type="synonym">Taenia taeniaeformis</name>
    <dbReference type="NCBI Taxonomy" id="6205"/>
    <lineage>
        <taxon>Eukaryota</taxon>
        <taxon>Metazoa</taxon>
        <taxon>Spiralia</taxon>
        <taxon>Lophotrochozoa</taxon>
        <taxon>Platyhelminthes</taxon>
        <taxon>Cestoda</taxon>
        <taxon>Eucestoda</taxon>
        <taxon>Cyclophyllidea</taxon>
        <taxon>Taeniidae</taxon>
        <taxon>Hydatigera</taxon>
    </lineage>
</organism>
<proteinExistence type="predicted"/>
<evidence type="ECO:0000313" key="4">
    <source>
        <dbReference type="WBParaSite" id="TTAC_0000171601-mRNA-1"/>
    </source>
</evidence>
<evidence type="ECO:0000313" key="3">
    <source>
        <dbReference type="Proteomes" id="UP000274429"/>
    </source>
</evidence>
<dbReference type="Pfam" id="PF12024">
    <property type="entry name" value="DUF3512"/>
    <property type="match status" value="1"/>
</dbReference>
<feature type="compositionally biased region" description="Basic and acidic residues" evidence="1">
    <location>
        <begin position="435"/>
        <end position="446"/>
    </location>
</feature>
<gene>
    <name evidence="2" type="ORF">TTAC_LOCUS1703</name>
</gene>